<evidence type="ECO:0000313" key="1">
    <source>
        <dbReference type="EMBL" id="KAL1240543.1"/>
    </source>
</evidence>
<dbReference type="EMBL" id="JBEUSY010000254">
    <property type="protein sequence ID" value="KAL1240543.1"/>
    <property type="molecule type" value="Genomic_DNA"/>
</dbReference>
<reference evidence="1 2" key="1">
    <citation type="submission" date="2024-07" db="EMBL/GenBank/DDBJ databases">
        <title>Enhanced genomic and transcriptomic resources for Trichinella pseudospiralis and T. spiralis underpin the discovery of pronounced molecular differences between stages and species.</title>
        <authorList>
            <person name="Pasi K.K."/>
            <person name="La Rosa G."/>
            <person name="Gomez-Morales M.A."/>
            <person name="Tosini F."/>
            <person name="Sumanam S."/>
            <person name="Young N.D."/>
            <person name="Chang B.C."/>
            <person name="Robin G.B."/>
        </authorList>
    </citation>
    <scope>NUCLEOTIDE SEQUENCE [LARGE SCALE GENOMIC DNA]</scope>
    <source>
        <strain evidence="1">ISS534</strain>
    </source>
</reference>
<comment type="caution">
    <text evidence="1">The sequence shown here is derived from an EMBL/GenBank/DDBJ whole genome shotgun (WGS) entry which is preliminary data.</text>
</comment>
<dbReference type="Proteomes" id="UP001558632">
    <property type="component" value="Unassembled WGS sequence"/>
</dbReference>
<gene>
    <name evidence="1" type="ORF">TSPI_02681</name>
</gene>
<protein>
    <submittedName>
        <fullName evidence="1">X-ray repair cross-complementing protein</fullName>
    </submittedName>
</protein>
<organism evidence="1 2">
    <name type="scientific">Trichinella spiralis</name>
    <name type="common">Trichina worm</name>
    <dbReference type="NCBI Taxonomy" id="6334"/>
    <lineage>
        <taxon>Eukaryota</taxon>
        <taxon>Metazoa</taxon>
        <taxon>Ecdysozoa</taxon>
        <taxon>Nematoda</taxon>
        <taxon>Enoplea</taxon>
        <taxon>Dorylaimia</taxon>
        <taxon>Trichinellida</taxon>
        <taxon>Trichinellidae</taxon>
        <taxon>Trichinella</taxon>
    </lineage>
</organism>
<sequence length="125" mass="14223">MGFRTEKKTGTTAFAWYDSRMVTMTSAYILMSIQCIKDDDKTEGNLNNIQSGLYGVDYLYLISENSSAHQQDIGLFGEIQEQQLRAVIDQSHCFLSIAFCKKECRQRDGRVSKYLICGRAIILAF</sequence>
<keyword evidence="2" id="KW-1185">Reference proteome</keyword>
<evidence type="ECO:0000313" key="2">
    <source>
        <dbReference type="Proteomes" id="UP001558632"/>
    </source>
</evidence>
<name>A0ABR3KMP0_TRISP</name>
<proteinExistence type="predicted"/>
<accession>A0ABR3KMP0</accession>